<feature type="domain" description="Cation/H+ exchanger transmembrane" evidence="12">
    <location>
        <begin position="10"/>
        <end position="365"/>
    </location>
</feature>
<evidence type="ECO:0000259" key="12">
    <source>
        <dbReference type="Pfam" id="PF00999"/>
    </source>
</evidence>
<gene>
    <name evidence="15" type="ORF">M569_14334</name>
</gene>
<dbReference type="GO" id="GO:0006813">
    <property type="term" value="P:potassium ion transport"/>
    <property type="evidence" value="ECO:0007669"/>
    <property type="project" value="UniProtKB-KW"/>
</dbReference>
<accession>S8DCE3</accession>
<keyword evidence="8 11" id="KW-0472">Membrane</keyword>
<evidence type="ECO:0000256" key="11">
    <source>
        <dbReference type="SAM" id="Phobius"/>
    </source>
</evidence>
<dbReference type="GO" id="GO:0015297">
    <property type="term" value="F:antiporter activity"/>
    <property type="evidence" value="ECO:0007669"/>
    <property type="project" value="InterPro"/>
</dbReference>
<dbReference type="Pfam" id="PF23259">
    <property type="entry name" value="CHX17_C"/>
    <property type="match status" value="1"/>
</dbReference>
<evidence type="ECO:0000256" key="1">
    <source>
        <dbReference type="ARBA" id="ARBA00004141"/>
    </source>
</evidence>
<dbReference type="InterPro" id="IPR057291">
    <property type="entry name" value="CHX17_2nd"/>
</dbReference>
<keyword evidence="3" id="KW-0633">Potassium transport</keyword>
<evidence type="ECO:0000256" key="8">
    <source>
        <dbReference type="ARBA" id="ARBA00023136"/>
    </source>
</evidence>
<evidence type="ECO:0000256" key="4">
    <source>
        <dbReference type="ARBA" id="ARBA00022692"/>
    </source>
</evidence>
<comment type="caution">
    <text evidence="15">The sequence shown here is derived from an EMBL/GenBank/DDBJ whole genome shotgun (WGS) entry which is preliminary data.</text>
</comment>
<dbReference type="Gene3D" id="1.20.1530.20">
    <property type="match status" value="1"/>
</dbReference>
<evidence type="ECO:0000313" key="15">
    <source>
        <dbReference type="EMBL" id="EPS60468.1"/>
    </source>
</evidence>
<dbReference type="InterPro" id="IPR050794">
    <property type="entry name" value="CPA2_transporter"/>
</dbReference>
<keyword evidence="4 11" id="KW-0812">Transmembrane</keyword>
<comment type="subcellular location">
    <subcellularLocation>
        <location evidence="1">Membrane</location>
        <topology evidence="1">Multi-pass membrane protein</topology>
    </subcellularLocation>
</comment>
<evidence type="ECO:0000313" key="16">
    <source>
        <dbReference type="Proteomes" id="UP000015453"/>
    </source>
</evidence>
<reference evidence="15 16" key="1">
    <citation type="journal article" date="2013" name="BMC Genomics">
        <title>The miniature genome of a carnivorous plant Genlisea aurea contains a low number of genes and short non-coding sequences.</title>
        <authorList>
            <person name="Leushkin E.V."/>
            <person name="Sutormin R.A."/>
            <person name="Nabieva E.R."/>
            <person name="Penin A.A."/>
            <person name="Kondrashov A.S."/>
            <person name="Logacheva M.D."/>
        </authorList>
    </citation>
    <scope>NUCLEOTIDE SEQUENCE [LARGE SCALE GENOMIC DNA]</scope>
</reference>
<dbReference type="InterPro" id="IPR038770">
    <property type="entry name" value="Na+/solute_symporter_sf"/>
</dbReference>
<evidence type="ECO:0000256" key="2">
    <source>
        <dbReference type="ARBA" id="ARBA00022448"/>
    </source>
</evidence>
<keyword evidence="6 11" id="KW-1133">Transmembrane helix</keyword>
<feature type="transmembrane region" description="Helical" evidence="11">
    <location>
        <begin position="205"/>
        <end position="224"/>
    </location>
</feature>
<dbReference type="OrthoDB" id="2687058at2759"/>
<keyword evidence="16" id="KW-1185">Reference proteome</keyword>
<evidence type="ECO:0000256" key="3">
    <source>
        <dbReference type="ARBA" id="ARBA00022538"/>
    </source>
</evidence>
<evidence type="ECO:0000256" key="7">
    <source>
        <dbReference type="ARBA" id="ARBA00023065"/>
    </source>
</evidence>
<proteinExistence type="inferred from homology"/>
<evidence type="ECO:0000256" key="6">
    <source>
        <dbReference type="ARBA" id="ARBA00022989"/>
    </source>
</evidence>
<protein>
    <submittedName>
        <fullName evidence="15">Uncharacterized protein</fullName>
    </submittedName>
</protein>
<dbReference type="AlphaFoldDB" id="S8DCE3"/>
<evidence type="ECO:0000259" key="14">
    <source>
        <dbReference type="Pfam" id="PF23259"/>
    </source>
</evidence>
<dbReference type="PANTHER" id="PTHR32468">
    <property type="entry name" value="CATION/H + ANTIPORTER"/>
    <property type="match status" value="1"/>
</dbReference>
<dbReference type="Pfam" id="PF00999">
    <property type="entry name" value="Na_H_Exchanger"/>
    <property type="match status" value="1"/>
</dbReference>
<dbReference type="EMBL" id="AUSU01007550">
    <property type="protein sequence ID" value="EPS60468.1"/>
    <property type="molecule type" value="Genomic_DNA"/>
</dbReference>
<keyword evidence="2" id="KW-0813">Transport</keyword>
<feature type="transmembrane region" description="Helical" evidence="11">
    <location>
        <begin position="230"/>
        <end position="249"/>
    </location>
</feature>
<sequence>MNERTRRQGGIILGPSVLGRSAKFADTIFPLRSVVVLETMANLGLLYYLFLIGLEMDVAVVKRTGRKAVLIAISGMFLPFLIGVSFAFMLHSSTEYVKLGTFILFLGMVLAVTAFPVLARVLADLKLINTEIGRIALSSALVNDVCAWVLLGFGIALAENDDTSLASLWVILASVAFVVFCFCVVKPLISWVVRTTPEGESVNELYVCLILSAVMLAGFITDAIGMNSVLGSFVLGLIIPHGTLGITLIERLEDFVSGLMMPLFFTMSGLKTDIFAINGAWTWVCLLTVIVLASIGKIAGTLLVSLYYKMPFYEGLTLGLLMNTKGLVEMIVLNVGRDQKVLDTESFSIMVVAALVMTSIISPIVMTIYKPSRRYAPYKRRTMQRTKQEGEFRILVCVHTPRNVPTMINLLEASYPNRRSPILVCVLHLVELTGRNSSMLIVHNTGKNDGIGGGNGSRSQAQSDHIVNAFENFQQHAGFVSVDPLTAVSPYSTIHEDICSVAEDKRVAFIIVPFHKQQTVDGGMESTNPAYRAINQNVMAAAPCSVGILVDRGLGGAGRMAAVTPGTHHVAVLFFGGADDREALAYGWRMSEHPGINLTVMRFLCGRSTTEATVAGERNIQSGLGMLSRPTETDRERDLDEDYINQFRARTMMDSSISYSESVVNHGEETVAAIRSIDAIHDLFIVGRGQGLESPLTAGLTDWSECPELGPIGDLLASSDFASTYSVLVVQQYIGVETHGGWAGGQPESPPMASAQPAVFQPQP</sequence>
<feature type="domain" description="Cation/H(+) antiporter central" evidence="13">
    <location>
        <begin position="422"/>
        <end position="562"/>
    </location>
</feature>
<name>S8DCE3_9LAMI</name>
<dbReference type="Pfam" id="PF23256">
    <property type="entry name" value="CHX17_2nd"/>
    <property type="match status" value="1"/>
</dbReference>
<dbReference type="GO" id="GO:0012505">
    <property type="term" value="C:endomembrane system"/>
    <property type="evidence" value="ECO:0007669"/>
    <property type="project" value="TreeGrafter"/>
</dbReference>
<feature type="transmembrane region" description="Helical" evidence="11">
    <location>
        <begin position="347"/>
        <end position="369"/>
    </location>
</feature>
<dbReference type="InterPro" id="IPR006153">
    <property type="entry name" value="Cation/H_exchanger_TM"/>
</dbReference>
<dbReference type="GO" id="GO:0006885">
    <property type="term" value="P:regulation of pH"/>
    <property type="evidence" value="ECO:0007669"/>
    <property type="project" value="TreeGrafter"/>
</dbReference>
<evidence type="ECO:0000259" key="13">
    <source>
        <dbReference type="Pfam" id="PF23256"/>
    </source>
</evidence>
<keyword evidence="5" id="KW-0630">Potassium</keyword>
<feature type="transmembrane region" description="Helical" evidence="11">
    <location>
        <begin position="169"/>
        <end position="193"/>
    </location>
</feature>
<feature type="transmembrane region" description="Helical" evidence="11">
    <location>
        <begin position="256"/>
        <end position="274"/>
    </location>
</feature>
<evidence type="ECO:0000256" key="9">
    <source>
        <dbReference type="ARBA" id="ARBA00038341"/>
    </source>
</evidence>
<evidence type="ECO:0000256" key="10">
    <source>
        <dbReference type="SAM" id="MobiDB-lite"/>
    </source>
</evidence>
<feature type="transmembrane region" description="Helical" evidence="11">
    <location>
        <begin position="68"/>
        <end position="90"/>
    </location>
</feature>
<feature type="region of interest" description="Disordered" evidence="10">
    <location>
        <begin position="741"/>
        <end position="764"/>
    </location>
</feature>
<feature type="transmembrane region" description="Helical" evidence="11">
    <location>
        <begin position="102"/>
        <end position="123"/>
    </location>
</feature>
<evidence type="ECO:0000256" key="5">
    <source>
        <dbReference type="ARBA" id="ARBA00022958"/>
    </source>
</evidence>
<feature type="transmembrane region" description="Helical" evidence="11">
    <location>
        <begin position="40"/>
        <end position="61"/>
    </location>
</feature>
<organism evidence="15 16">
    <name type="scientific">Genlisea aurea</name>
    <dbReference type="NCBI Taxonomy" id="192259"/>
    <lineage>
        <taxon>Eukaryota</taxon>
        <taxon>Viridiplantae</taxon>
        <taxon>Streptophyta</taxon>
        <taxon>Embryophyta</taxon>
        <taxon>Tracheophyta</taxon>
        <taxon>Spermatophyta</taxon>
        <taxon>Magnoliopsida</taxon>
        <taxon>eudicotyledons</taxon>
        <taxon>Gunneridae</taxon>
        <taxon>Pentapetalae</taxon>
        <taxon>asterids</taxon>
        <taxon>lamiids</taxon>
        <taxon>Lamiales</taxon>
        <taxon>Lentibulariaceae</taxon>
        <taxon>Genlisea</taxon>
    </lineage>
</organism>
<keyword evidence="7" id="KW-0406">Ion transport</keyword>
<feature type="transmembrane region" description="Helical" evidence="11">
    <location>
        <begin position="280"/>
        <end position="308"/>
    </location>
</feature>
<comment type="similarity">
    <text evidence="9">Belongs to the monovalent cation:proton antiporter 2 (CPA2) transporter (TC 2.A.37) family. CHX (TC 2.A.37.4) subfamily.</text>
</comment>
<dbReference type="GO" id="GO:0016020">
    <property type="term" value="C:membrane"/>
    <property type="evidence" value="ECO:0007669"/>
    <property type="project" value="UniProtKB-SubCell"/>
</dbReference>
<dbReference type="PANTHER" id="PTHR32468:SF26">
    <property type="entry name" value="CATION_H(+) ANTIPORTER 15"/>
    <property type="match status" value="1"/>
</dbReference>
<dbReference type="Proteomes" id="UP000015453">
    <property type="component" value="Unassembled WGS sequence"/>
</dbReference>
<dbReference type="GO" id="GO:1902600">
    <property type="term" value="P:proton transmembrane transport"/>
    <property type="evidence" value="ECO:0007669"/>
    <property type="project" value="InterPro"/>
</dbReference>
<feature type="transmembrane region" description="Helical" evidence="11">
    <location>
        <begin position="135"/>
        <end position="157"/>
    </location>
</feature>
<dbReference type="InterPro" id="IPR057290">
    <property type="entry name" value="CHX17_C"/>
</dbReference>
<feature type="domain" description="Cation/H(+) antiporter C-terminal" evidence="14">
    <location>
        <begin position="569"/>
        <end position="735"/>
    </location>
</feature>